<keyword evidence="1" id="KW-0812">Transmembrane</keyword>
<dbReference type="Proteomes" id="UP000075903">
    <property type="component" value="Unassembled WGS sequence"/>
</dbReference>
<protein>
    <submittedName>
        <fullName evidence="2">Uncharacterized protein</fullName>
    </submittedName>
</protein>
<sequence length="175" mass="20292">MVMLEKRPGVQTIVRYLPVGTLGKKRQKFRIIHPLRQQVDLVQREERKRSVVHLQAGGFRFILSRCCLNALGSLLLSAAEWRSDRRKKTWHVCRRLLYRPRVSGFRVMLEGTAAASGWRWRCSRCCCCCWSRTGVRRLGVRVLRPSRKSVLFRLANVISSCSACLSSLLLFFQLK</sequence>
<proteinExistence type="predicted"/>
<evidence type="ECO:0000256" key="1">
    <source>
        <dbReference type="SAM" id="Phobius"/>
    </source>
</evidence>
<accession>A0A182VE86</accession>
<keyword evidence="3" id="KW-1185">Reference proteome</keyword>
<dbReference type="VEuPathDB" id="VectorBase:AMEM013490"/>
<dbReference type="AlphaFoldDB" id="A0A182VE86"/>
<organism evidence="2 3">
    <name type="scientific">Anopheles merus</name>
    <name type="common">Mosquito</name>
    <dbReference type="NCBI Taxonomy" id="30066"/>
    <lineage>
        <taxon>Eukaryota</taxon>
        <taxon>Metazoa</taxon>
        <taxon>Ecdysozoa</taxon>
        <taxon>Arthropoda</taxon>
        <taxon>Hexapoda</taxon>
        <taxon>Insecta</taxon>
        <taxon>Pterygota</taxon>
        <taxon>Neoptera</taxon>
        <taxon>Endopterygota</taxon>
        <taxon>Diptera</taxon>
        <taxon>Nematocera</taxon>
        <taxon>Culicoidea</taxon>
        <taxon>Culicidae</taxon>
        <taxon>Anophelinae</taxon>
        <taxon>Anopheles</taxon>
    </lineage>
</organism>
<evidence type="ECO:0000313" key="2">
    <source>
        <dbReference type="EnsemblMetazoa" id="AMEM013490-PA"/>
    </source>
</evidence>
<keyword evidence="1" id="KW-1133">Transmembrane helix</keyword>
<feature type="transmembrane region" description="Helical" evidence="1">
    <location>
        <begin position="150"/>
        <end position="172"/>
    </location>
</feature>
<dbReference type="EnsemblMetazoa" id="AMEM013490-RA">
    <property type="protein sequence ID" value="AMEM013490-PA"/>
    <property type="gene ID" value="AMEM013490"/>
</dbReference>
<reference evidence="2" key="1">
    <citation type="submission" date="2020-05" db="UniProtKB">
        <authorList>
            <consortium name="EnsemblMetazoa"/>
        </authorList>
    </citation>
    <scope>IDENTIFICATION</scope>
    <source>
        <strain evidence="2">MAF</strain>
    </source>
</reference>
<evidence type="ECO:0000313" key="3">
    <source>
        <dbReference type="Proteomes" id="UP000075903"/>
    </source>
</evidence>
<keyword evidence="1" id="KW-0472">Membrane</keyword>
<name>A0A182VE86_ANOME</name>